<dbReference type="PANTHER" id="PTHR36304:SF4">
    <property type="entry name" value="DUF4388 DOMAIN-CONTAINING PROTEIN"/>
    <property type="match status" value="1"/>
</dbReference>
<keyword evidence="5" id="KW-1185">Reference proteome</keyword>
<gene>
    <name evidence="4" type="ORF">JFN91_12005</name>
</gene>
<feature type="region of interest" description="Disordered" evidence="2">
    <location>
        <begin position="199"/>
        <end position="221"/>
    </location>
</feature>
<dbReference type="CDD" id="cd00156">
    <property type="entry name" value="REC"/>
    <property type="match status" value="1"/>
</dbReference>
<name>A0ABS0YF70_9BACT</name>
<proteinExistence type="predicted"/>
<dbReference type="RefSeq" id="WP_199389424.1">
    <property type="nucleotide sequence ID" value="NZ_JAEMHL010000005.1"/>
</dbReference>
<dbReference type="InterPro" id="IPR001789">
    <property type="entry name" value="Sig_transdc_resp-reg_receiver"/>
</dbReference>
<dbReference type="InterPro" id="IPR011006">
    <property type="entry name" value="CheY-like_superfamily"/>
</dbReference>
<feature type="modified residue" description="4-aspartylphosphate" evidence="1">
    <location>
        <position position="293"/>
    </location>
</feature>
<sequence>MSLVGNLEDLGLGEILQIVSLSRRSGVLALQSRGREARVIFRNGQVIRATSSTFQQNLGEVLIQQGVIDLGILKRALSIQADEGYTQLLGVIMVERFNVSADAIEAVVREQIENVVYSLFAWAEGTFEFELQEVGDSDHARLDPVQFMLKQGLNPQYLAMEGSRIIDEQRHRGEGEDDHGTHHEESVDFAFDLLQEPSAAAPATPSSTPDIPTSPPKAHAEASPIPAAAAITSASGEGKPVVLVDDDPATLAVLTALLSDMEYRVEAMERGEDALIRVDSLYRDGVRPTVLVDLIMPRMDGTGILGGLELMELVRNNFPELPLLGLSDFENDEAQRKMRGLGIPLLMKPLKSEVEEVRDAFAPRLTAALESLAAGEEAAFNSVNIGDELRLEMGEEPALFAPQLHQSTGISQLRGMLEELNNPQLGGGIILLVLRFAAEFVNRAVVLLVKKETVQGLGQFGLQDGDGGADARVRKLTIPRGEPSLFTEVLETRYPVKGTVDASVWTHYFLEQLGGGRPAEYFVGPIVSEGKVVAILYGDNLPEDKPIGDTDSLEIFLCQAGIAMEKALLQRRLQEQGRGEM</sequence>
<dbReference type="Gene3D" id="3.40.50.2300">
    <property type="match status" value="1"/>
</dbReference>
<dbReference type="SMART" id="SM00448">
    <property type="entry name" value="REC"/>
    <property type="match status" value="1"/>
</dbReference>
<evidence type="ECO:0000259" key="3">
    <source>
        <dbReference type="PROSITE" id="PS50110"/>
    </source>
</evidence>
<dbReference type="InterPro" id="IPR025497">
    <property type="entry name" value="PatA-like_N"/>
</dbReference>
<organism evidence="4 5">
    <name type="scientific">Geomonas anaerohicana</name>
    <dbReference type="NCBI Taxonomy" id="2798583"/>
    <lineage>
        <taxon>Bacteria</taxon>
        <taxon>Pseudomonadati</taxon>
        <taxon>Thermodesulfobacteriota</taxon>
        <taxon>Desulfuromonadia</taxon>
        <taxon>Geobacterales</taxon>
        <taxon>Geobacteraceae</taxon>
        <taxon>Geomonas</taxon>
    </lineage>
</organism>
<dbReference type="PANTHER" id="PTHR36304">
    <property type="entry name" value="DOMAIN GTPASE-ACTIVATING PROTEIN, PUTATIVE-RELATED-RELATED"/>
    <property type="match status" value="1"/>
</dbReference>
<evidence type="ECO:0000256" key="2">
    <source>
        <dbReference type="SAM" id="MobiDB-lite"/>
    </source>
</evidence>
<dbReference type="Gene3D" id="3.30.450.40">
    <property type="match status" value="1"/>
</dbReference>
<dbReference type="InterPro" id="IPR029016">
    <property type="entry name" value="GAF-like_dom_sf"/>
</dbReference>
<feature type="domain" description="Response regulatory" evidence="3">
    <location>
        <begin position="240"/>
        <end position="363"/>
    </location>
</feature>
<evidence type="ECO:0000256" key="1">
    <source>
        <dbReference type="PROSITE-ProRule" id="PRU00169"/>
    </source>
</evidence>
<evidence type="ECO:0000313" key="4">
    <source>
        <dbReference type="EMBL" id="MBJ6750940.1"/>
    </source>
</evidence>
<dbReference type="SUPFAM" id="SSF55781">
    <property type="entry name" value="GAF domain-like"/>
    <property type="match status" value="1"/>
</dbReference>
<dbReference type="PROSITE" id="PS50110">
    <property type="entry name" value="RESPONSE_REGULATORY"/>
    <property type="match status" value="1"/>
</dbReference>
<protein>
    <submittedName>
        <fullName evidence="4">Response regulator</fullName>
    </submittedName>
</protein>
<keyword evidence="1" id="KW-0597">Phosphoprotein</keyword>
<dbReference type="Pfam" id="PF00072">
    <property type="entry name" value="Response_reg"/>
    <property type="match status" value="1"/>
</dbReference>
<accession>A0ABS0YF70</accession>
<feature type="compositionally biased region" description="Low complexity" evidence="2">
    <location>
        <begin position="199"/>
        <end position="211"/>
    </location>
</feature>
<comment type="caution">
    <text evidence="4">The sequence shown here is derived from an EMBL/GenBank/DDBJ whole genome shotgun (WGS) entry which is preliminary data.</text>
</comment>
<dbReference type="Proteomes" id="UP000614714">
    <property type="component" value="Unassembled WGS sequence"/>
</dbReference>
<reference evidence="4 5" key="1">
    <citation type="submission" date="2020-12" db="EMBL/GenBank/DDBJ databases">
        <title>Geomonas sp. Red421, isolated from paddy soil.</title>
        <authorList>
            <person name="Xu Z."/>
            <person name="Zhang Z."/>
            <person name="Masuda Y."/>
            <person name="Itoh H."/>
            <person name="Senoo K."/>
        </authorList>
    </citation>
    <scope>NUCLEOTIDE SEQUENCE [LARGE SCALE GENOMIC DNA]</scope>
    <source>
        <strain evidence="4 5">Red421</strain>
    </source>
</reference>
<dbReference type="EMBL" id="JAEMHL010000005">
    <property type="protein sequence ID" value="MBJ6750940.1"/>
    <property type="molecule type" value="Genomic_DNA"/>
</dbReference>
<dbReference type="SUPFAM" id="SSF52172">
    <property type="entry name" value="CheY-like"/>
    <property type="match status" value="1"/>
</dbReference>
<dbReference type="Pfam" id="PF14332">
    <property type="entry name" value="DUF4388"/>
    <property type="match status" value="1"/>
</dbReference>
<evidence type="ECO:0000313" key="5">
    <source>
        <dbReference type="Proteomes" id="UP000614714"/>
    </source>
</evidence>